<keyword evidence="1" id="KW-1133">Transmembrane helix</keyword>
<feature type="transmembrane region" description="Helical" evidence="1">
    <location>
        <begin position="131"/>
        <end position="150"/>
    </location>
</feature>
<accession>A0A3D8L8Z7</accession>
<reference evidence="4" key="1">
    <citation type="submission" date="2018-08" db="EMBL/GenBank/DDBJ databases">
        <authorList>
            <person name="Liu Z.-W."/>
            <person name="Du Z.-J."/>
        </authorList>
    </citation>
    <scope>NUCLEOTIDE SEQUENCE [LARGE SCALE GENOMIC DNA]</scope>
    <source>
        <strain evidence="4">H4X</strain>
    </source>
</reference>
<keyword evidence="1" id="KW-0812">Transmembrane</keyword>
<proteinExistence type="predicted"/>
<evidence type="ECO:0008006" key="5">
    <source>
        <dbReference type="Google" id="ProtNLM"/>
    </source>
</evidence>
<dbReference type="EMBL" id="QRGR01000020">
    <property type="protein sequence ID" value="RDV13875.1"/>
    <property type="molecule type" value="Genomic_DNA"/>
</dbReference>
<evidence type="ECO:0000256" key="1">
    <source>
        <dbReference type="SAM" id="Phobius"/>
    </source>
</evidence>
<keyword evidence="4" id="KW-1185">Reference proteome</keyword>
<dbReference type="AlphaFoldDB" id="A0A3D8L8Z7"/>
<keyword evidence="2" id="KW-0732">Signal</keyword>
<feature type="transmembrane region" description="Helical" evidence="1">
    <location>
        <begin position="102"/>
        <end position="125"/>
    </location>
</feature>
<dbReference type="Proteomes" id="UP000256708">
    <property type="component" value="Unassembled WGS sequence"/>
</dbReference>
<keyword evidence="1" id="KW-0472">Membrane</keyword>
<organism evidence="3 4">
    <name type="scientific">Pontibacter diazotrophicus</name>
    <dbReference type="NCBI Taxonomy" id="1400979"/>
    <lineage>
        <taxon>Bacteria</taxon>
        <taxon>Pseudomonadati</taxon>
        <taxon>Bacteroidota</taxon>
        <taxon>Cytophagia</taxon>
        <taxon>Cytophagales</taxon>
        <taxon>Hymenobacteraceae</taxon>
        <taxon>Pontibacter</taxon>
    </lineage>
</organism>
<protein>
    <recommendedName>
        <fullName evidence="5">Glycine zipper family protein</fullName>
    </recommendedName>
</protein>
<sequence length="169" mass="17879">MKQLLFVLLVLSYFCCTAQNRNNDNSVLLLSKNGASNPRELSIKLNKQIEVKMLDGRKLTLTHYSLVGDSAIAFSTDTLALRDITSIKGTVKGNILRKVGGNVLAAGAGAYGAAAVALGLGTMMAGGGLPFFLLAVPAFGITYGGSKLAGPRRFDTSEKWTLNISPKVE</sequence>
<evidence type="ECO:0000313" key="3">
    <source>
        <dbReference type="EMBL" id="RDV13875.1"/>
    </source>
</evidence>
<name>A0A3D8L8Z7_9BACT</name>
<feature type="signal peptide" evidence="2">
    <location>
        <begin position="1"/>
        <end position="18"/>
    </location>
</feature>
<gene>
    <name evidence="3" type="ORF">DXT99_17770</name>
</gene>
<dbReference type="RefSeq" id="WP_115566923.1">
    <property type="nucleotide sequence ID" value="NZ_QRGR01000020.1"/>
</dbReference>
<feature type="chain" id="PRO_5017651059" description="Glycine zipper family protein" evidence="2">
    <location>
        <begin position="19"/>
        <end position="169"/>
    </location>
</feature>
<evidence type="ECO:0000256" key="2">
    <source>
        <dbReference type="SAM" id="SignalP"/>
    </source>
</evidence>
<evidence type="ECO:0000313" key="4">
    <source>
        <dbReference type="Proteomes" id="UP000256708"/>
    </source>
</evidence>
<comment type="caution">
    <text evidence="3">The sequence shown here is derived from an EMBL/GenBank/DDBJ whole genome shotgun (WGS) entry which is preliminary data.</text>
</comment>
<dbReference type="OrthoDB" id="9844553at2"/>